<feature type="region of interest" description="Disordered" evidence="1">
    <location>
        <begin position="70"/>
        <end position="121"/>
    </location>
</feature>
<comment type="caution">
    <text evidence="2">The sequence shown here is derived from an EMBL/GenBank/DDBJ whole genome shotgun (WGS) entry which is preliminary data.</text>
</comment>
<evidence type="ECO:0008006" key="4">
    <source>
        <dbReference type="Google" id="ProtNLM"/>
    </source>
</evidence>
<name>A0AAD5IZ11_ACENE</name>
<keyword evidence="3" id="KW-1185">Reference proteome</keyword>
<feature type="compositionally biased region" description="Basic residues" evidence="1">
    <location>
        <begin position="1"/>
        <end position="14"/>
    </location>
</feature>
<feature type="compositionally biased region" description="Basic and acidic residues" evidence="1">
    <location>
        <begin position="15"/>
        <end position="24"/>
    </location>
</feature>
<feature type="compositionally biased region" description="Basic residues" evidence="1">
    <location>
        <begin position="70"/>
        <end position="83"/>
    </location>
</feature>
<evidence type="ECO:0000256" key="1">
    <source>
        <dbReference type="SAM" id="MobiDB-lite"/>
    </source>
</evidence>
<gene>
    <name evidence="2" type="ORF">LWI28_013822</name>
</gene>
<feature type="region of interest" description="Disordered" evidence="1">
    <location>
        <begin position="1"/>
        <end position="57"/>
    </location>
</feature>
<dbReference type="GO" id="GO:0003676">
    <property type="term" value="F:nucleic acid binding"/>
    <property type="evidence" value="ECO:0007669"/>
    <property type="project" value="InterPro"/>
</dbReference>
<evidence type="ECO:0000313" key="2">
    <source>
        <dbReference type="EMBL" id="KAI9181320.1"/>
    </source>
</evidence>
<accession>A0AAD5IZ11</accession>
<dbReference type="AlphaFoldDB" id="A0AAD5IZ11"/>
<dbReference type="SUPFAM" id="SSF57756">
    <property type="entry name" value="Retrovirus zinc finger-like domains"/>
    <property type="match status" value="1"/>
</dbReference>
<dbReference type="GO" id="GO:0008270">
    <property type="term" value="F:zinc ion binding"/>
    <property type="evidence" value="ECO:0007669"/>
    <property type="project" value="InterPro"/>
</dbReference>
<dbReference type="EMBL" id="JAJSOW010000101">
    <property type="protein sequence ID" value="KAI9181320.1"/>
    <property type="molecule type" value="Genomic_DNA"/>
</dbReference>
<evidence type="ECO:0000313" key="3">
    <source>
        <dbReference type="Proteomes" id="UP001064489"/>
    </source>
</evidence>
<proteinExistence type="predicted"/>
<sequence>MVRISTKRYRGFRPRRWESESREESTEEDAREAKKKNRKRQPDEPAKKKRKSGVQCGSCGEWGHNVRTCKGRGKNAKATKNVKNKPTSTTNTIAHKRTYEVGGSSKSAPRKRLSYGQTVGGTSSQTCDAINAATDVGVRGSQPPTSFAAQQSSQIGTQTYQSNNRVNEALNDSATVVERISRAMTAYTQVQSCPNVLNPSQASTSVANAGSQAGYDIDWSVLF</sequence>
<reference evidence="2" key="2">
    <citation type="submission" date="2023-02" db="EMBL/GenBank/DDBJ databases">
        <authorList>
            <person name="Swenson N.G."/>
            <person name="Wegrzyn J.L."/>
            <person name="Mcevoy S.L."/>
        </authorList>
    </citation>
    <scope>NUCLEOTIDE SEQUENCE</scope>
    <source>
        <strain evidence="2">91603</strain>
        <tissue evidence="2">Leaf</tissue>
    </source>
</reference>
<reference evidence="2" key="1">
    <citation type="journal article" date="2022" name="Plant J.">
        <title>Strategies of tolerance reflected in two North American maple genomes.</title>
        <authorList>
            <person name="McEvoy S.L."/>
            <person name="Sezen U.U."/>
            <person name="Trouern-Trend A."/>
            <person name="McMahon S.M."/>
            <person name="Schaberg P.G."/>
            <person name="Yang J."/>
            <person name="Wegrzyn J.L."/>
            <person name="Swenson N.G."/>
        </authorList>
    </citation>
    <scope>NUCLEOTIDE SEQUENCE</scope>
    <source>
        <strain evidence="2">91603</strain>
    </source>
</reference>
<protein>
    <recommendedName>
        <fullName evidence="4">CCHC-type domain-containing protein</fullName>
    </recommendedName>
</protein>
<organism evidence="2 3">
    <name type="scientific">Acer negundo</name>
    <name type="common">Box elder</name>
    <dbReference type="NCBI Taxonomy" id="4023"/>
    <lineage>
        <taxon>Eukaryota</taxon>
        <taxon>Viridiplantae</taxon>
        <taxon>Streptophyta</taxon>
        <taxon>Embryophyta</taxon>
        <taxon>Tracheophyta</taxon>
        <taxon>Spermatophyta</taxon>
        <taxon>Magnoliopsida</taxon>
        <taxon>eudicotyledons</taxon>
        <taxon>Gunneridae</taxon>
        <taxon>Pentapetalae</taxon>
        <taxon>rosids</taxon>
        <taxon>malvids</taxon>
        <taxon>Sapindales</taxon>
        <taxon>Sapindaceae</taxon>
        <taxon>Hippocastanoideae</taxon>
        <taxon>Acereae</taxon>
        <taxon>Acer</taxon>
    </lineage>
</organism>
<dbReference type="InterPro" id="IPR036875">
    <property type="entry name" value="Znf_CCHC_sf"/>
</dbReference>
<dbReference type="Proteomes" id="UP001064489">
    <property type="component" value="Chromosome 4"/>
</dbReference>